<dbReference type="Proteomes" id="UP000315349">
    <property type="component" value="Chromosome"/>
</dbReference>
<dbReference type="RefSeq" id="WP_145297539.1">
    <property type="nucleotide sequence ID" value="NZ_CP036299.1"/>
</dbReference>
<dbReference type="EMBL" id="CP036299">
    <property type="protein sequence ID" value="QDV29543.1"/>
    <property type="molecule type" value="Genomic_DNA"/>
</dbReference>
<feature type="chain" id="PRO_5022175471" evidence="2">
    <location>
        <begin position="33"/>
        <end position="195"/>
    </location>
</feature>
<dbReference type="AlphaFoldDB" id="A0A518GLK8"/>
<evidence type="ECO:0000256" key="1">
    <source>
        <dbReference type="SAM" id="MobiDB-lite"/>
    </source>
</evidence>
<proteinExistence type="predicted"/>
<keyword evidence="4" id="KW-1185">Reference proteome</keyword>
<protein>
    <submittedName>
        <fullName evidence="3">Uncharacterized protein</fullName>
    </submittedName>
</protein>
<organism evidence="3 4">
    <name type="scientific">Planctopirus ephydatiae</name>
    <dbReference type="NCBI Taxonomy" id="2528019"/>
    <lineage>
        <taxon>Bacteria</taxon>
        <taxon>Pseudomonadati</taxon>
        <taxon>Planctomycetota</taxon>
        <taxon>Planctomycetia</taxon>
        <taxon>Planctomycetales</taxon>
        <taxon>Planctomycetaceae</taxon>
        <taxon>Planctopirus</taxon>
    </lineage>
</organism>
<dbReference type="KEGG" id="peh:Spb1_14510"/>
<dbReference type="OrthoDB" id="276591at2"/>
<feature type="compositionally biased region" description="Basic and acidic residues" evidence="1">
    <location>
        <begin position="52"/>
        <end position="67"/>
    </location>
</feature>
<reference evidence="3 4" key="1">
    <citation type="submission" date="2019-02" db="EMBL/GenBank/DDBJ databases">
        <title>Deep-cultivation of Planctomycetes and their phenomic and genomic characterization uncovers novel biology.</title>
        <authorList>
            <person name="Wiegand S."/>
            <person name="Jogler M."/>
            <person name="Boedeker C."/>
            <person name="Pinto D."/>
            <person name="Vollmers J."/>
            <person name="Rivas-Marin E."/>
            <person name="Kohn T."/>
            <person name="Peeters S.H."/>
            <person name="Heuer A."/>
            <person name="Rast P."/>
            <person name="Oberbeckmann S."/>
            <person name="Bunk B."/>
            <person name="Jeske O."/>
            <person name="Meyerdierks A."/>
            <person name="Storesund J.E."/>
            <person name="Kallscheuer N."/>
            <person name="Luecker S."/>
            <person name="Lage O.M."/>
            <person name="Pohl T."/>
            <person name="Merkel B.J."/>
            <person name="Hornburger P."/>
            <person name="Mueller R.-W."/>
            <person name="Bruemmer F."/>
            <person name="Labrenz M."/>
            <person name="Spormann A.M."/>
            <person name="Op den Camp H."/>
            <person name="Overmann J."/>
            <person name="Amann R."/>
            <person name="Jetten M.S.M."/>
            <person name="Mascher T."/>
            <person name="Medema M.H."/>
            <person name="Devos D.P."/>
            <person name="Kaster A.-K."/>
            <person name="Ovreas L."/>
            <person name="Rohde M."/>
            <person name="Galperin M.Y."/>
            <person name="Jogler C."/>
        </authorList>
    </citation>
    <scope>NUCLEOTIDE SEQUENCE [LARGE SCALE GENOMIC DNA]</scope>
    <source>
        <strain evidence="3 4">Spb1</strain>
    </source>
</reference>
<feature type="region of interest" description="Disordered" evidence="1">
    <location>
        <begin position="174"/>
        <end position="195"/>
    </location>
</feature>
<name>A0A518GLK8_9PLAN</name>
<feature type="signal peptide" evidence="2">
    <location>
        <begin position="1"/>
        <end position="32"/>
    </location>
</feature>
<accession>A0A518GLK8</accession>
<evidence type="ECO:0000313" key="4">
    <source>
        <dbReference type="Proteomes" id="UP000315349"/>
    </source>
</evidence>
<keyword evidence="2" id="KW-0732">Signal</keyword>
<sequence length="195" mass="20424" precursor="true">MLVTTCVHHRLAGRFNPVICLAGLGLAGSLMAGCGAESGPAKQTTTSATPAKPHDDHGHAHSAEGPHHGQLVELGNDEYHAEVVHDDEAGTVTIYLLDGSAKNSVPIEAADMIMNLSLAGKAEQFKLPAMPDTNDPAGKSSKFVSQDKVLCEKLDVHGVSARLVVTVDGKPYSGKLAHSHNHGHNHEGGEHSLSK</sequence>
<gene>
    <name evidence="3" type="ORF">Spb1_14510</name>
</gene>
<feature type="compositionally biased region" description="Basic and acidic residues" evidence="1">
    <location>
        <begin position="184"/>
        <end position="195"/>
    </location>
</feature>
<evidence type="ECO:0000313" key="3">
    <source>
        <dbReference type="EMBL" id="QDV29543.1"/>
    </source>
</evidence>
<evidence type="ECO:0000256" key="2">
    <source>
        <dbReference type="SAM" id="SignalP"/>
    </source>
</evidence>
<feature type="region of interest" description="Disordered" evidence="1">
    <location>
        <begin position="35"/>
        <end position="70"/>
    </location>
</feature>